<dbReference type="AlphaFoldDB" id="L8JZH9"/>
<evidence type="ECO:0000313" key="1">
    <source>
        <dbReference type="EMBL" id="ELR73568.1"/>
    </source>
</evidence>
<proteinExistence type="predicted"/>
<dbReference type="EMBL" id="AMZN01000004">
    <property type="protein sequence ID" value="ELR73568.1"/>
    <property type="molecule type" value="Genomic_DNA"/>
</dbReference>
<keyword evidence="2" id="KW-1185">Reference proteome</keyword>
<sequence>MSGLNVKDIEDFKTEDPILGPNFTILVPVELVLQFVGRGQEFRIKGGGFGFYGFDNKLNYGNLDKAIRKYEGWDVANSAFDFDHGLGLGYFFGAEYIIFVTRQWGLSLEANYFVGDAGLGLKGSYTGGMMTGPLETKQKDYADSKVDFTGLEISIGIIITQ</sequence>
<organism evidence="1 2">
    <name type="scientific">Fulvivirga imtechensis AK7</name>
    <dbReference type="NCBI Taxonomy" id="1237149"/>
    <lineage>
        <taxon>Bacteria</taxon>
        <taxon>Pseudomonadati</taxon>
        <taxon>Bacteroidota</taxon>
        <taxon>Cytophagia</taxon>
        <taxon>Cytophagales</taxon>
        <taxon>Fulvivirgaceae</taxon>
        <taxon>Fulvivirga</taxon>
    </lineage>
</organism>
<comment type="caution">
    <text evidence="1">The sequence shown here is derived from an EMBL/GenBank/DDBJ whole genome shotgun (WGS) entry which is preliminary data.</text>
</comment>
<evidence type="ECO:0000313" key="2">
    <source>
        <dbReference type="Proteomes" id="UP000011135"/>
    </source>
</evidence>
<reference evidence="1 2" key="1">
    <citation type="submission" date="2012-12" db="EMBL/GenBank/DDBJ databases">
        <title>Genome assembly of Fulvivirga imtechensis AK7.</title>
        <authorList>
            <person name="Nupur N."/>
            <person name="Khatri I."/>
            <person name="Kumar R."/>
            <person name="Subramanian S."/>
            <person name="Pinnaka A."/>
        </authorList>
    </citation>
    <scope>NUCLEOTIDE SEQUENCE [LARGE SCALE GENOMIC DNA]</scope>
    <source>
        <strain evidence="1 2">AK7</strain>
    </source>
</reference>
<evidence type="ECO:0008006" key="3">
    <source>
        <dbReference type="Google" id="ProtNLM"/>
    </source>
</evidence>
<gene>
    <name evidence="1" type="ORF">C900_02653</name>
</gene>
<dbReference type="Proteomes" id="UP000011135">
    <property type="component" value="Unassembled WGS sequence"/>
</dbReference>
<protein>
    <recommendedName>
        <fullName evidence="3">Outer membrane protein beta-barrel domain-containing protein</fullName>
    </recommendedName>
</protein>
<name>L8JZH9_9BACT</name>
<accession>L8JZH9</accession>